<dbReference type="PROSITE" id="PS50035">
    <property type="entry name" value="PLD"/>
    <property type="match status" value="2"/>
</dbReference>
<evidence type="ECO:0000256" key="11">
    <source>
        <dbReference type="ARBA" id="ARBA00023264"/>
    </source>
</evidence>
<keyword evidence="16" id="KW-1185">Reference proteome</keyword>
<comment type="subcellular location">
    <subcellularLocation>
        <location evidence="1 12">Cell membrane</location>
        <topology evidence="1 12">Multi-pass membrane protein</topology>
    </subcellularLocation>
</comment>
<dbReference type="SMART" id="SM00155">
    <property type="entry name" value="PLDc"/>
    <property type="match status" value="2"/>
</dbReference>
<evidence type="ECO:0000256" key="2">
    <source>
        <dbReference type="ARBA" id="ARBA00022475"/>
    </source>
</evidence>
<feature type="active site" evidence="12">
    <location>
        <position position="402"/>
    </location>
</feature>
<dbReference type="NCBIfam" id="TIGR04265">
    <property type="entry name" value="bac_cardiolipin"/>
    <property type="match status" value="1"/>
</dbReference>
<feature type="active site" evidence="12">
    <location>
        <position position="407"/>
    </location>
</feature>
<dbReference type="PANTHER" id="PTHR21248:SF22">
    <property type="entry name" value="PHOSPHOLIPASE D"/>
    <property type="match status" value="1"/>
</dbReference>
<dbReference type="InterPro" id="IPR025202">
    <property type="entry name" value="PLD-like_dom"/>
</dbReference>
<protein>
    <recommendedName>
        <fullName evidence="12 13">Cardiolipin synthase</fullName>
        <shortName evidence="12">CL synthase</shortName>
        <ecNumber evidence="12 13">2.7.8.-</ecNumber>
    </recommendedName>
</protein>
<evidence type="ECO:0000313" key="15">
    <source>
        <dbReference type="EMBL" id="QAA32905.1"/>
    </source>
</evidence>
<evidence type="ECO:0000256" key="13">
    <source>
        <dbReference type="NCBIfam" id="TIGR04265"/>
    </source>
</evidence>
<dbReference type="CDD" id="cd09110">
    <property type="entry name" value="PLDc_CLS_1"/>
    <property type="match status" value="1"/>
</dbReference>
<feature type="active site" evidence="12">
    <location>
        <position position="227"/>
    </location>
</feature>
<dbReference type="Pfam" id="PF13396">
    <property type="entry name" value="PLDc_N"/>
    <property type="match status" value="1"/>
</dbReference>
<keyword evidence="9 12" id="KW-0472">Membrane</keyword>
<evidence type="ECO:0000256" key="3">
    <source>
        <dbReference type="ARBA" id="ARBA00022516"/>
    </source>
</evidence>
<reference evidence="15 16" key="1">
    <citation type="submission" date="2018-01" db="EMBL/GenBank/DDBJ databases">
        <title>Genome Sequencing and Assembly of Anaerobacter polyendosporus strain CT4.</title>
        <authorList>
            <person name="Tachaapaikoon C."/>
            <person name="Sutheeworapong S."/>
            <person name="Jenjaroenpun P."/>
            <person name="Wongsurawat T."/>
            <person name="Nookeaw I."/>
            <person name="Cheawchanlertfa P."/>
            <person name="Kosugi A."/>
            <person name="Cheevadhanarak S."/>
            <person name="Ratanakhanokchai K."/>
        </authorList>
    </citation>
    <scope>NUCLEOTIDE SEQUENCE [LARGE SCALE GENOMIC DNA]</scope>
    <source>
        <strain evidence="15 16">CT4</strain>
    </source>
</reference>
<dbReference type="PANTHER" id="PTHR21248">
    <property type="entry name" value="CARDIOLIPIN SYNTHASE"/>
    <property type="match status" value="1"/>
</dbReference>
<feature type="transmembrane region" description="Helical" evidence="12">
    <location>
        <begin position="6"/>
        <end position="23"/>
    </location>
</feature>
<keyword evidence="6" id="KW-0677">Repeat</keyword>
<comment type="similarity">
    <text evidence="12">Belongs to the phospholipase D family. Cardiolipin synthase subfamily.</text>
</comment>
<dbReference type="RefSeq" id="WP_128213638.1">
    <property type="nucleotide sequence ID" value="NZ_CP025746.1"/>
</dbReference>
<evidence type="ECO:0000256" key="1">
    <source>
        <dbReference type="ARBA" id="ARBA00004651"/>
    </source>
</evidence>
<gene>
    <name evidence="15" type="primary">cls</name>
    <name evidence="15" type="ORF">C1I91_15360</name>
</gene>
<dbReference type="AlphaFoldDB" id="A0A3R5U9K6"/>
<feature type="domain" description="PLD phosphodiesterase" evidence="14">
    <location>
        <begin position="215"/>
        <end position="242"/>
    </location>
</feature>
<keyword evidence="7 12" id="KW-1133">Transmembrane helix</keyword>
<evidence type="ECO:0000256" key="7">
    <source>
        <dbReference type="ARBA" id="ARBA00022989"/>
    </source>
</evidence>
<feature type="active site" evidence="12">
    <location>
        <position position="220"/>
    </location>
</feature>
<evidence type="ECO:0000256" key="12">
    <source>
        <dbReference type="HAMAP-Rule" id="MF_01916"/>
    </source>
</evidence>
<evidence type="ECO:0000256" key="4">
    <source>
        <dbReference type="ARBA" id="ARBA00022679"/>
    </source>
</evidence>
<keyword evidence="3 12" id="KW-0444">Lipid biosynthesis</keyword>
<dbReference type="Pfam" id="PF13091">
    <property type="entry name" value="PLDc_2"/>
    <property type="match status" value="2"/>
</dbReference>
<dbReference type="GO" id="GO:0005886">
    <property type="term" value="C:plasma membrane"/>
    <property type="evidence" value="ECO:0007669"/>
    <property type="project" value="UniProtKB-SubCell"/>
</dbReference>
<organism evidence="15 16">
    <name type="scientific">Clostridium manihotivorum</name>
    <dbReference type="NCBI Taxonomy" id="2320868"/>
    <lineage>
        <taxon>Bacteria</taxon>
        <taxon>Bacillati</taxon>
        <taxon>Bacillota</taxon>
        <taxon>Clostridia</taxon>
        <taxon>Eubacteriales</taxon>
        <taxon>Clostridiaceae</taxon>
        <taxon>Clostridium</taxon>
    </lineage>
</organism>
<comment type="function">
    <text evidence="12">Catalyzes the reversible phosphatidyl group transfer from one phosphatidylglycerol molecule to another to form cardiolipin (CL) (diphosphatidylglycerol) and glycerol.</text>
</comment>
<evidence type="ECO:0000256" key="8">
    <source>
        <dbReference type="ARBA" id="ARBA00023098"/>
    </source>
</evidence>
<dbReference type="EMBL" id="CP025746">
    <property type="protein sequence ID" value="QAA32905.1"/>
    <property type="molecule type" value="Genomic_DNA"/>
</dbReference>
<dbReference type="SUPFAM" id="SSF56024">
    <property type="entry name" value="Phospholipase D/nuclease"/>
    <property type="match status" value="2"/>
</dbReference>
<dbReference type="OrthoDB" id="9762009at2"/>
<dbReference type="InterPro" id="IPR027379">
    <property type="entry name" value="CLS_N"/>
</dbReference>
<feature type="active site" evidence="12">
    <location>
        <position position="400"/>
    </location>
</feature>
<feature type="domain" description="PLD phosphodiesterase" evidence="14">
    <location>
        <begin position="395"/>
        <end position="422"/>
    </location>
</feature>
<sequence length="482" mass="55754">MSWFLGTIYVLNSITIITILFVERKKTSTALSWILILTFIPVLGFIFYPILGRNLRPNQKRTFALKKKLDILYKERLHKENYLLKYDNKNYIDKELIPYEDIIKMNANGANSYYSSDNDIQIYTKGEDKFKALLEDIRAAKETINILYYIINNDKLGNTVVDLLTKKASEGVEVRVLYDHVGSILTPHTMFKKLIKCGGEVYRFSPIKIGTYTRVNYRNHRKIAIIDGKIAYTGGMNIGDEYLGLDSRIKPWRDTHLRITGTSVYTLQERFLMDWSYASDSERETDISTLNKFFPKVKCKGSIGAQVISSGPDVNGDHIKKAYIKMIASAKKTIYIQTPYFIPDDSFIEALQIAILSGVDVKIMLPKIYDKLLVYRATTSYIKDILQYGGEVYLYPGFLHSKMLVIDGKVASIGTANMDVRSFSYNFEVNTFIYDNEFSYKCNQIFEKDRKISEFVTKEVYDKRKLYIKLQENLCRLFSPML</sequence>
<dbReference type="Proteomes" id="UP000286268">
    <property type="component" value="Chromosome"/>
</dbReference>
<comment type="catalytic activity">
    <reaction evidence="12">
        <text>2 a 1,2-diacyl-sn-glycero-3-phospho-(1'-sn-glycerol) = a cardiolipin + glycerol</text>
        <dbReference type="Rhea" id="RHEA:31451"/>
        <dbReference type="ChEBI" id="CHEBI:17754"/>
        <dbReference type="ChEBI" id="CHEBI:62237"/>
        <dbReference type="ChEBI" id="CHEBI:64716"/>
    </reaction>
</comment>
<feature type="transmembrane region" description="Helical" evidence="12">
    <location>
        <begin position="30"/>
        <end position="51"/>
    </location>
</feature>
<evidence type="ECO:0000259" key="14">
    <source>
        <dbReference type="PROSITE" id="PS50035"/>
    </source>
</evidence>
<dbReference type="EC" id="2.7.8.-" evidence="12 13"/>
<dbReference type="HAMAP" id="MF_01916">
    <property type="entry name" value="Cardiolipin_synth_Cls"/>
    <property type="match status" value="1"/>
</dbReference>
<name>A0A3R5U9K6_9CLOT</name>
<dbReference type="CDD" id="cd09112">
    <property type="entry name" value="PLDc_CLS_2"/>
    <property type="match status" value="1"/>
</dbReference>
<dbReference type="InterPro" id="IPR022924">
    <property type="entry name" value="Cardiolipin_synthase"/>
</dbReference>
<evidence type="ECO:0000256" key="9">
    <source>
        <dbReference type="ARBA" id="ARBA00023136"/>
    </source>
</evidence>
<evidence type="ECO:0000256" key="10">
    <source>
        <dbReference type="ARBA" id="ARBA00023209"/>
    </source>
</evidence>
<keyword evidence="11 12" id="KW-1208">Phospholipid metabolism</keyword>
<dbReference type="KEGG" id="cmah:C1I91_15360"/>
<evidence type="ECO:0000256" key="6">
    <source>
        <dbReference type="ARBA" id="ARBA00022737"/>
    </source>
</evidence>
<dbReference type="FunFam" id="3.30.870.10:FF:000014">
    <property type="entry name" value="Cardiolipin synthase"/>
    <property type="match status" value="1"/>
</dbReference>
<evidence type="ECO:0000313" key="16">
    <source>
        <dbReference type="Proteomes" id="UP000286268"/>
    </source>
</evidence>
<keyword evidence="8 12" id="KW-0443">Lipid metabolism</keyword>
<keyword evidence="2 12" id="KW-1003">Cell membrane</keyword>
<accession>A0A3R5U9K6</accession>
<dbReference type="InterPro" id="IPR030874">
    <property type="entry name" value="Cardiolipin_synth_Firmi"/>
</dbReference>
<keyword evidence="4 12" id="KW-0808">Transferase</keyword>
<dbReference type="GO" id="GO:0032049">
    <property type="term" value="P:cardiolipin biosynthetic process"/>
    <property type="evidence" value="ECO:0007669"/>
    <property type="project" value="UniProtKB-UniRule"/>
</dbReference>
<feature type="active site" evidence="12">
    <location>
        <position position="222"/>
    </location>
</feature>
<dbReference type="InterPro" id="IPR001736">
    <property type="entry name" value="PLipase_D/transphosphatidylase"/>
</dbReference>
<evidence type="ECO:0000256" key="5">
    <source>
        <dbReference type="ARBA" id="ARBA00022692"/>
    </source>
</evidence>
<keyword evidence="10 12" id="KW-0594">Phospholipid biosynthesis</keyword>
<dbReference type="Gene3D" id="3.30.870.10">
    <property type="entry name" value="Endonuclease Chain A"/>
    <property type="match status" value="2"/>
</dbReference>
<keyword evidence="5 12" id="KW-0812">Transmembrane</keyword>
<dbReference type="GO" id="GO:0008808">
    <property type="term" value="F:cardiolipin synthase activity"/>
    <property type="evidence" value="ECO:0007669"/>
    <property type="project" value="UniProtKB-UniRule"/>
</dbReference>
<proteinExistence type="inferred from homology"/>